<comment type="caution">
    <text evidence="1">The sequence shown here is derived from an EMBL/GenBank/DDBJ whole genome shotgun (WGS) entry which is preliminary data.</text>
</comment>
<gene>
    <name evidence="1" type="ORF">GCM10010914_05150</name>
</gene>
<reference evidence="1" key="2">
    <citation type="submission" date="2023-08" db="EMBL/GenBank/DDBJ databases">
        <authorList>
            <person name="Sun Q."/>
            <person name="Zhou Y."/>
        </authorList>
    </citation>
    <scope>NUCLEOTIDE SEQUENCE</scope>
    <source>
        <strain evidence="1">CGMCC 1.8885</strain>
    </source>
</reference>
<organism evidence="1 2">
    <name type="scientific">Deinococcus wulumuqiensis</name>
    <dbReference type="NCBI Taxonomy" id="980427"/>
    <lineage>
        <taxon>Bacteria</taxon>
        <taxon>Thermotogati</taxon>
        <taxon>Deinococcota</taxon>
        <taxon>Deinococci</taxon>
        <taxon>Deinococcales</taxon>
        <taxon>Deinococcaceae</taxon>
        <taxon>Deinococcus</taxon>
    </lineage>
</organism>
<evidence type="ECO:0000313" key="1">
    <source>
        <dbReference type="EMBL" id="GGI74108.1"/>
    </source>
</evidence>
<evidence type="ECO:0000313" key="2">
    <source>
        <dbReference type="Proteomes" id="UP000652720"/>
    </source>
</evidence>
<proteinExistence type="predicted"/>
<accession>A0AAV4K6V1</accession>
<dbReference type="EMBL" id="BMMA01000003">
    <property type="protein sequence ID" value="GGI74108.1"/>
    <property type="molecule type" value="Genomic_DNA"/>
</dbReference>
<dbReference type="AlphaFoldDB" id="A0AAV4K6V1"/>
<dbReference type="Proteomes" id="UP000652720">
    <property type="component" value="Unassembled WGS sequence"/>
</dbReference>
<reference evidence="1" key="1">
    <citation type="journal article" date="2014" name="Int. J. Syst. Evol. Microbiol.">
        <title>Complete genome sequence of Corynebacterium casei LMG S-19264T (=DSM 44701T), isolated from a smear-ripened cheese.</title>
        <authorList>
            <consortium name="US DOE Joint Genome Institute (JGI-PGF)"/>
            <person name="Walter F."/>
            <person name="Albersmeier A."/>
            <person name="Kalinowski J."/>
            <person name="Ruckert C."/>
        </authorList>
    </citation>
    <scope>NUCLEOTIDE SEQUENCE</scope>
    <source>
        <strain evidence="1">CGMCC 1.8885</strain>
    </source>
</reference>
<name>A0AAV4K6V1_9DEIO</name>
<sequence length="388" mass="42986">MGKHFEAATEQPAHGPFPNFEIAQSALPMRIHHPPFAFGNDLHALGDQEERGQRQNHDEPIQARDITQLRRLQPVETTFIVQEALFDLEAFAVLGERLQTSRLTAHDLPLLLSVCRSSERHMDWAKNLPSDRDVVETPGLSGLKSNFVQFAQALTLQVSKDQVRLDTDAVVPTTGPEPIHEFSVTKTPVSKEPDVTNTEHVKDAFDTGEQGEKLTGRNLGTFVFDHFLVQWKSASTEKNRKANQAEVPKEHTGVQREHQTVLAPMLKSLEDERRVGLEGINLRVLQKPPALNLSALRKLRFRDSSAHPRRNGAGLAFQTACNKPSAGVRVADIVPGKGTQEGANILVESGNVPKESFCRHKQKLSPIGDVFSSSLSGRQIVQSSFATY</sequence>
<protein>
    <submittedName>
        <fullName evidence="1">Uncharacterized protein</fullName>
    </submittedName>
</protein>